<protein>
    <submittedName>
        <fullName evidence="3">SGNH/GDSL hydrolase family protein</fullName>
    </submittedName>
</protein>
<dbReference type="Pfam" id="PF13472">
    <property type="entry name" value="Lipase_GDSL_2"/>
    <property type="match status" value="1"/>
</dbReference>
<organism evidence="3 4">
    <name type="scientific">Pseudoxanthomonas composti</name>
    <dbReference type="NCBI Taxonomy" id="2137479"/>
    <lineage>
        <taxon>Bacteria</taxon>
        <taxon>Pseudomonadati</taxon>
        <taxon>Pseudomonadota</taxon>
        <taxon>Gammaproteobacteria</taxon>
        <taxon>Lysobacterales</taxon>
        <taxon>Lysobacteraceae</taxon>
        <taxon>Pseudoxanthomonas</taxon>
    </lineage>
</organism>
<feature type="chain" id="PRO_5020590472" evidence="1">
    <location>
        <begin position="23"/>
        <end position="425"/>
    </location>
</feature>
<feature type="signal peptide" evidence="1">
    <location>
        <begin position="1"/>
        <end position="22"/>
    </location>
</feature>
<dbReference type="PANTHER" id="PTHR43784">
    <property type="entry name" value="GDSL-LIKE LIPASE/ACYLHYDROLASE, PUTATIVE (AFU_ORTHOLOGUE AFUA_2G00820)-RELATED"/>
    <property type="match status" value="1"/>
</dbReference>
<dbReference type="GO" id="GO:0016788">
    <property type="term" value="F:hydrolase activity, acting on ester bonds"/>
    <property type="evidence" value="ECO:0007669"/>
    <property type="project" value="UniProtKB-ARBA"/>
</dbReference>
<sequence>MSSHLRNGLLALCLCAPATLQAAPADRWVTTWSASPQPRWDGAFALPTKLPYHLWNQTVRQVVRVSVGGKRLRVVLSNAYGDAPLVIGAAHLAEAAAGASIVAGSDRVLHFDGQPSITIPAGASWVSDPVALDVADGGRLALSLYLPQPTPPATFHWEGLEQAWFAEGDVTAAARLTTTGAAEVRLFATSVQVQTETPRLVATLGDSITDGAGSTAGADHRWPDYLAQALARRGIAVANAGISGARVLSTLMGESALARLDRDVLAQPGIETVVLLMGINDIGWPGSALAPEAPPVETTALIGGYRQLIARTHARGVRIVGATLPPFEGALVDSAIAGYYSADKERARQAVNRWVRQEGAFDAVVDLDLLLRDPARPARLLPTYDSGDHLHPGDAGYAAIAQAVATVLADLDAHATTAPTPGERR</sequence>
<evidence type="ECO:0000259" key="2">
    <source>
        <dbReference type="Pfam" id="PF13472"/>
    </source>
</evidence>
<dbReference type="RefSeq" id="WP_129471059.1">
    <property type="nucleotide sequence ID" value="NZ_SAWZ01000004.1"/>
</dbReference>
<accession>A0A4Q1JWV4</accession>
<evidence type="ECO:0000313" key="3">
    <source>
        <dbReference type="EMBL" id="RXR06148.1"/>
    </source>
</evidence>
<dbReference type="SUPFAM" id="SSF52266">
    <property type="entry name" value="SGNH hydrolase"/>
    <property type="match status" value="1"/>
</dbReference>
<dbReference type="AlphaFoldDB" id="A0A4Q1JWV4"/>
<dbReference type="InterPro" id="IPR053140">
    <property type="entry name" value="GDSL_Rv0518-like"/>
</dbReference>
<dbReference type="EMBL" id="SAWZ01000004">
    <property type="protein sequence ID" value="RXR06148.1"/>
    <property type="molecule type" value="Genomic_DNA"/>
</dbReference>
<gene>
    <name evidence="3" type="ORF">EPA99_09965</name>
</gene>
<keyword evidence="3" id="KW-0378">Hydrolase</keyword>
<keyword evidence="4" id="KW-1185">Reference proteome</keyword>
<dbReference type="OrthoDB" id="1828825at2"/>
<proteinExistence type="predicted"/>
<dbReference type="InterPro" id="IPR013830">
    <property type="entry name" value="SGNH_hydro"/>
</dbReference>
<dbReference type="Proteomes" id="UP000289784">
    <property type="component" value="Unassembled WGS sequence"/>
</dbReference>
<keyword evidence="1" id="KW-0732">Signal</keyword>
<dbReference type="CDD" id="cd01830">
    <property type="entry name" value="XynE_like"/>
    <property type="match status" value="1"/>
</dbReference>
<evidence type="ECO:0000313" key="4">
    <source>
        <dbReference type="Proteomes" id="UP000289784"/>
    </source>
</evidence>
<dbReference type="InterPro" id="IPR036514">
    <property type="entry name" value="SGNH_hydro_sf"/>
</dbReference>
<reference evidence="3 4" key="1">
    <citation type="submission" date="2019-01" db="EMBL/GenBank/DDBJ databases">
        <title>Pseudoxanthomonas composti sp. nov., isolated from compost.</title>
        <authorList>
            <person name="Yang G."/>
        </authorList>
    </citation>
    <scope>NUCLEOTIDE SEQUENCE [LARGE SCALE GENOMIC DNA]</scope>
    <source>
        <strain evidence="3 4">GSS15</strain>
    </source>
</reference>
<feature type="domain" description="SGNH hydrolase-type esterase" evidence="2">
    <location>
        <begin position="204"/>
        <end position="399"/>
    </location>
</feature>
<dbReference type="PANTHER" id="PTHR43784:SF2">
    <property type="entry name" value="GDSL-LIKE LIPASE_ACYLHYDROLASE, PUTATIVE (AFU_ORTHOLOGUE AFUA_2G00820)-RELATED"/>
    <property type="match status" value="1"/>
</dbReference>
<dbReference type="Gene3D" id="3.40.50.1110">
    <property type="entry name" value="SGNH hydrolase"/>
    <property type="match status" value="1"/>
</dbReference>
<evidence type="ECO:0000256" key="1">
    <source>
        <dbReference type="SAM" id="SignalP"/>
    </source>
</evidence>
<name>A0A4Q1JWV4_9GAMM</name>
<comment type="caution">
    <text evidence="3">The sequence shown here is derived from an EMBL/GenBank/DDBJ whole genome shotgun (WGS) entry which is preliminary data.</text>
</comment>